<keyword evidence="12" id="KW-0720">Serine protease</keyword>
<evidence type="ECO:0000256" key="3">
    <source>
        <dbReference type="ARBA" id="ARBA00004571"/>
    </source>
</evidence>
<evidence type="ECO:0000256" key="8">
    <source>
        <dbReference type="ARBA" id="ARBA00022692"/>
    </source>
</evidence>
<dbReference type="InterPro" id="IPR057393">
    <property type="entry name" value="PIC_HAP1_IgA0_b-sol2"/>
</dbReference>
<keyword evidence="9" id="KW-0732">Signal</keyword>
<evidence type="ECO:0000313" key="20">
    <source>
        <dbReference type="EMBL" id="CCC30178.1"/>
    </source>
</evidence>
<keyword evidence="16" id="KW-0998">Cell outer membrane</keyword>
<evidence type="ECO:0000256" key="13">
    <source>
        <dbReference type="ARBA" id="ARBA00023026"/>
    </source>
</evidence>
<reference evidence="20 21" key="1">
    <citation type="journal article" date="2011" name="PLoS Pathog.">
        <title>Salmonella bongori provides insights into the evolution of the Salmonellae.</title>
        <authorList>
            <person name="Fookes M."/>
            <person name="Schroeder G.N."/>
            <person name="Langridge G.C."/>
            <person name="Blondel C.J."/>
            <person name="Mammina C."/>
            <person name="Connor T.R."/>
            <person name="Seth-Smith H."/>
            <person name="Vernikos G.S."/>
            <person name="Robinson K.S."/>
            <person name="Sanders M."/>
            <person name="Petty N.K."/>
            <person name="Kingsley R.A."/>
            <person name="Baumler A.J."/>
            <person name="Nuccio S.P."/>
            <person name="Contreras I."/>
            <person name="Santiviago C.A."/>
            <person name="Maskell D."/>
            <person name="Barrow P."/>
            <person name="Humphrey T."/>
            <person name="Nastasi A."/>
            <person name="Roberts M."/>
            <person name="Frankel G."/>
            <person name="Parkhill J."/>
            <person name="Dougan G."/>
            <person name="Thomson N.R."/>
        </authorList>
    </citation>
    <scope>NUCLEOTIDE SEQUENCE [LARGE SCALE GENOMIC DNA]</scope>
    <source>
        <strain evidence="21">ATCC 43975 / DSM 13772 / NCTC 12419</strain>
    </source>
</reference>
<dbReference type="InterPro" id="IPR006315">
    <property type="entry name" value="OM_autotransptr_brl_dom"/>
</dbReference>
<feature type="domain" description="Peptidase S6" evidence="19">
    <location>
        <begin position="58"/>
        <end position="304"/>
    </location>
</feature>
<comment type="subcellular location">
    <subcellularLocation>
        <location evidence="3">Cell outer membrane</location>
        <topology evidence="3">Multi-pass membrane protein</topology>
    </subcellularLocation>
    <subcellularLocation>
        <location evidence="1">Cell surface</location>
    </subcellularLocation>
    <subcellularLocation>
        <location evidence="2">Periplasm</location>
    </subcellularLocation>
    <subcellularLocation>
        <location evidence="4">Secreted</location>
    </subcellularLocation>
</comment>
<dbReference type="GO" id="GO:0005576">
    <property type="term" value="C:extracellular region"/>
    <property type="evidence" value="ECO:0007669"/>
    <property type="project" value="UniProtKB-SubCell"/>
</dbReference>
<dbReference type="Gene3D" id="2.40.128.130">
    <property type="entry name" value="Autotransporter beta-domain"/>
    <property type="match status" value="1"/>
</dbReference>
<dbReference type="Pfam" id="PF03797">
    <property type="entry name" value="Autotransporter"/>
    <property type="match status" value="1"/>
</dbReference>
<protein>
    <submittedName>
        <fullName evidence="20">Haemoglobin protease</fullName>
    </submittedName>
</protein>
<evidence type="ECO:0000313" key="21">
    <source>
        <dbReference type="Proteomes" id="UP000000289"/>
    </source>
</evidence>
<dbReference type="PROSITE" id="PS51691">
    <property type="entry name" value="PEPTIDASE_S6"/>
    <property type="match status" value="1"/>
</dbReference>
<dbReference type="InterPro" id="IPR000710">
    <property type="entry name" value="Peptidase_S6"/>
</dbReference>
<dbReference type="GeneID" id="44980102"/>
<dbReference type="Gene3D" id="2.160.20.20">
    <property type="match status" value="1"/>
</dbReference>
<dbReference type="PANTHER" id="PTHR12338">
    <property type="entry name" value="AUTOTRANSPORTER"/>
    <property type="match status" value="1"/>
</dbReference>
<evidence type="ECO:0000256" key="16">
    <source>
        <dbReference type="ARBA" id="ARBA00023237"/>
    </source>
</evidence>
<evidence type="ECO:0000256" key="12">
    <source>
        <dbReference type="ARBA" id="ARBA00022825"/>
    </source>
</evidence>
<keyword evidence="6" id="KW-0964">Secreted</keyword>
<evidence type="ECO:0000256" key="7">
    <source>
        <dbReference type="ARBA" id="ARBA00022670"/>
    </source>
</evidence>
<dbReference type="SUPFAM" id="SSF51126">
    <property type="entry name" value="Pectin lyase-like"/>
    <property type="match status" value="1"/>
</dbReference>
<dbReference type="NCBIfam" id="TIGR01414">
    <property type="entry name" value="autotrans_barl"/>
    <property type="match status" value="1"/>
</dbReference>
<dbReference type="Gene3D" id="3.30.160.280">
    <property type="match status" value="1"/>
</dbReference>
<dbReference type="GO" id="GO:0009986">
    <property type="term" value="C:cell surface"/>
    <property type="evidence" value="ECO:0007669"/>
    <property type="project" value="UniProtKB-SubCell"/>
</dbReference>
<keyword evidence="14 17" id="KW-0472">Membrane</keyword>
<keyword evidence="13" id="KW-0843">Virulence</keyword>
<gene>
    <name evidence="20" type="ordered locus">SBG_1083</name>
</gene>
<evidence type="ECO:0000256" key="9">
    <source>
        <dbReference type="ARBA" id="ARBA00022729"/>
    </source>
</evidence>
<dbReference type="Gene3D" id="2.40.10.120">
    <property type="match status" value="1"/>
</dbReference>
<evidence type="ECO:0000256" key="11">
    <source>
        <dbReference type="ARBA" id="ARBA00022801"/>
    </source>
</evidence>
<dbReference type="InterPro" id="IPR036709">
    <property type="entry name" value="Autotransporte_beta_dom_sf"/>
</dbReference>
<dbReference type="InterPro" id="IPR011050">
    <property type="entry name" value="Pectin_lyase_fold/virulence"/>
</dbReference>
<keyword evidence="7 20" id="KW-0645">Protease</keyword>
<evidence type="ECO:0000256" key="2">
    <source>
        <dbReference type="ARBA" id="ARBA00004418"/>
    </source>
</evidence>
<evidence type="ECO:0000256" key="6">
    <source>
        <dbReference type="ARBA" id="ARBA00022525"/>
    </source>
</evidence>
<evidence type="ECO:0000256" key="1">
    <source>
        <dbReference type="ARBA" id="ARBA00004241"/>
    </source>
</evidence>
<dbReference type="InterPro" id="IPR009003">
    <property type="entry name" value="Peptidase_S1_PA"/>
</dbReference>
<keyword evidence="17" id="KW-1133">Transmembrane helix</keyword>
<keyword evidence="5" id="KW-1134">Transmembrane beta strand</keyword>
<sequence length="1384" mass="149354">MNKIYALKYSVRQGALVPVSELATHVKKSSRTGLIKKIIPSLLINTILLGYSVSSLASVVRYDLPYQTIRDFSENKGQFTPGSLNIPIYNKTDAIIGYLNKAPMPDFSSANHQSAVATLVSPQYIVSVKHNGGYQSVSFGDGENKYRLVDRNNQPGRDFHAPRLNKLVTEVEPSLMTQSGMVSGAYSDKNRYPTFYRIGSGTQEIKQTDGQIISLSGAYNYLTGGTAGSLGSYAQGQMISANTNKQLYNLAQGPMGTHPRSGDSGSPLFAYDSVLQQWVIVGVDSSGGGGGTNWTVVDADFVNQSIQEDTDAPVTFVAGQGALRWAFDSTDGTGTLTQQETVYQMHGQKDADLNAGKNLVFNGADGQIVLEDSVNQGAGALTFNGNYTVSTNNGSTWQGAGLDISRDAEVIWQVNGVQGDNLHKIGEGVLKVNGTGINPGGLKVGDGTVILAQRPDEDGKAQAFSSVNIASGRPTVVLTDSRQVNPDNISWGFRGGRLDINGNDVTFHKLNAADNGANIINASDTFATVSIKPITDMTVTINDWDKNKASGGAAGLLYKYNNPYAHTVDYFIQKRKGYGFYPVNQSDNDSWEYVGHNETQAIEQVKSRRPVDDRMYHGNLAGNIDLNIDTSRSSGGVIFDGNIDTPEGGLMQSGGQLTFQGHPVIHAYNNKGVADKLKSLGDDSVRTQPTSFDQPDWEGRTFRLKTLLLKNTDFGLARNASLNGDIEAVHSSVTLGTPNVYIDLNDGNGTKVTPQKGTSVARQDTDRSRYAGKVTLGEQSTLDVREIFTGSIQSQDSAVTVSSRHATLDGYSRFGNTSLALQEGARLTATGGWWSDSDVIVGPAATLSLAGTSVTGQPGQVSPAFYSTDYGAGYQLDTGSQLHFSPYTFVTGDIRAKGDTGISIGGEDGVALADNLPLGEQMMYSLFNGFRNVYSGNVSVPQGRMTMTDTQWQMPGDSHTGALRMIRSLAGFTGRGFNSLTTNTLQANQSAFALRTDLKDSDKIVVNQKAEGRDNTLFVNFLKKPSGQEPLNIPLVSAPAGTNPAMFKAAERVTGFSLVTPTLHTTEQDGKIQWVLDGFKSAPDKGSATSANSFMGMGYKNFMTEVNNLNKRMGDLRDTQGEDGMWVRIMNGAGTGDAGYSDRYTHLQTGFDKKHRLSGADLFTGVLMSYTDSSASGRAYSGDTHSLGGGMYASVMFDSGIYMDVIGKYIHHDNDYNAGFAGLGKRNYGTHSWYAGLEGGYRYRLTESLYIEPQAELVYGTVSGTTLKWNDNGMDVSMRSKTYNPLIGRTGVALGKTFSGKDWSVTARTGVDYQFDLVANGETALRDASGEKRFTGEKDSRMLYNVGLNAQVKDNVRFGLELEQSAFGKYNVDHAINANFRYMF</sequence>
<dbReference type="GO" id="GO:0004252">
    <property type="term" value="F:serine-type endopeptidase activity"/>
    <property type="evidence" value="ECO:0007669"/>
    <property type="project" value="InterPro"/>
</dbReference>
<dbReference type="GO" id="GO:0009279">
    <property type="term" value="C:cell outer membrane"/>
    <property type="evidence" value="ECO:0007669"/>
    <property type="project" value="UniProtKB-SubCell"/>
</dbReference>
<evidence type="ECO:0000256" key="17">
    <source>
        <dbReference type="SAM" id="Phobius"/>
    </source>
</evidence>
<dbReference type="InterPro" id="IPR005546">
    <property type="entry name" value="Autotransporte_beta"/>
</dbReference>
<dbReference type="SUPFAM" id="SSF103515">
    <property type="entry name" value="Autotransporter"/>
    <property type="match status" value="1"/>
</dbReference>
<dbReference type="Proteomes" id="UP000000289">
    <property type="component" value="Chromosome"/>
</dbReference>
<dbReference type="GO" id="GO:0006508">
    <property type="term" value="P:proteolysis"/>
    <property type="evidence" value="ECO:0007669"/>
    <property type="project" value="UniProtKB-KW"/>
</dbReference>
<dbReference type="InterPro" id="IPR050909">
    <property type="entry name" value="Bact_Autotransporter_VF"/>
</dbReference>
<keyword evidence="11" id="KW-0378">Hydrolase</keyword>
<dbReference type="InterPro" id="IPR012332">
    <property type="entry name" value="Autotransporter_pectin_lyase_C"/>
</dbReference>
<keyword evidence="10" id="KW-0574">Periplasm</keyword>
<dbReference type="SUPFAM" id="SSF50494">
    <property type="entry name" value="Trypsin-like serine proteases"/>
    <property type="match status" value="1"/>
</dbReference>
<dbReference type="PROSITE" id="PS51208">
    <property type="entry name" value="AUTOTRANSPORTER"/>
    <property type="match status" value="1"/>
</dbReference>
<evidence type="ECO:0000256" key="15">
    <source>
        <dbReference type="ARBA" id="ARBA00023145"/>
    </source>
</evidence>
<keyword evidence="8 17" id="KW-0812">Transmembrane</keyword>
<keyword evidence="15" id="KW-0865">Zymogen</keyword>
<evidence type="ECO:0000256" key="14">
    <source>
        <dbReference type="ARBA" id="ARBA00023136"/>
    </source>
</evidence>
<dbReference type="eggNOG" id="COG3468">
    <property type="taxonomic scope" value="Bacteria"/>
</dbReference>
<evidence type="ECO:0000256" key="5">
    <source>
        <dbReference type="ARBA" id="ARBA00022452"/>
    </source>
</evidence>
<name>A0A0K0H9V3_SALBC</name>
<proteinExistence type="predicted"/>
<dbReference type="GO" id="GO:0042597">
    <property type="term" value="C:periplasmic space"/>
    <property type="evidence" value="ECO:0007669"/>
    <property type="project" value="UniProtKB-SubCell"/>
</dbReference>
<organism evidence="20 21">
    <name type="scientific">Salmonella bongori (strain ATCC 43975 / DSM 13772 / NCTC 12419)</name>
    <dbReference type="NCBI Taxonomy" id="218493"/>
    <lineage>
        <taxon>Bacteria</taxon>
        <taxon>Pseudomonadati</taxon>
        <taxon>Pseudomonadota</taxon>
        <taxon>Gammaproteobacteria</taxon>
        <taxon>Enterobacterales</taxon>
        <taxon>Enterobacteriaceae</taxon>
        <taxon>Salmonella</taxon>
    </lineage>
</organism>
<dbReference type="Pfam" id="PF24078">
    <property type="entry name" value="Beta-sol_PIC_HAP1_IgA0_2nd"/>
    <property type="match status" value="1"/>
</dbReference>
<dbReference type="PRINTS" id="PR00921">
    <property type="entry name" value="IGASERPTASE"/>
</dbReference>
<evidence type="ECO:0000259" key="18">
    <source>
        <dbReference type="PROSITE" id="PS51208"/>
    </source>
</evidence>
<dbReference type="RefSeq" id="WP_001034026.1">
    <property type="nucleotide sequence ID" value="NC_015761.1"/>
</dbReference>
<dbReference type="PANTHER" id="PTHR12338:SF8">
    <property type="entry name" value="HEME_HEMOPEXIN-BINDING PROTEIN"/>
    <property type="match status" value="1"/>
</dbReference>
<feature type="domain" description="Autotransporter" evidence="18">
    <location>
        <begin position="1118"/>
        <end position="1384"/>
    </location>
</feature>
<feature type="transmembrane region" description="Helical" evidence="17">
    <location>
        <begin position="38"/>
        <end position="60"/>
    </location>
</feature>
<dbReference type="SMR" id="A0A0K0H9V3"/>
<dbReference type="InterPro" id="IPR030396">
    <property type="entry name" value="Peptidase_S6_dom"/>
</dbReference>
<dbReference type="EMBL" id="FR877557">
    <property type="protein sequence ID" value="CCC30178.1"/>
    <property type="molecule type" value="Genomic_DNA"/>
</dbReference>
<evidence type="ECO:0000259" key="19">
    <source>
        <dbReference type="PROSITE" id="PS51691"/>
    </source>
</evidence>
<evidence type="ECO:0000256" key="10">
    <source>
        <dbReference type="ARBA" id="ARBA00022764"/>
    </source>
</evidence>
<accession>A0A0K0H9V3</accession>
<dbReference type="KEGG" id="sbg:SBG_1083"/>
<dbReference type="SMART" id="SM00869">
    <property type="entry name" value="Autotransporter"/>
    <property type="match status" value="1"/>
</dbReference>
<dbReference type="Pfam" id="PF02395">
    <property type="entry name" value="Peptidase_S6"/>
    <property type="match status" value="1"/>
</dbReference>
<evidence type="ECO:0000256" key="4">
    <source>
        <dbReference type="ARBA" id="ARBA00004613"/>
    </source>
</evidence>